<evidence type="ECO:0000256" key="1">
    <source>
        <dbReference type="ARBA" id="ARBA00004648"/>
    </source>
</evidence>
<evidence type="ECO:0000256" key="6">
    <source>
        <dbReference type="ARBA" id="ARBA00022989"/>
    </source>
</evidence>
<evidence type="ECO:0000313" key="13">
    <source>
        <dbReference type="Proteomes" id="UP001166052"/>
    </source>
</evidence>
<feature type="non-terminal residue" evidence="12">
    <location>
        <position position="1"/>
    </location>
</feature>
<name>A0ABS2YTP5_POLSE</name>
<evidence type="ECO:0000256" key="8">
    <source>
        <dbReference type="ARBA" id="ARBA00023157"/>
    </source>
</evidence>
<dbReference type="InterPro" id="IPR040911">
    <property type="entry name" value="Exostosin_GT47"/>
</dbReference>
<dbReference type="Pfam" id="PF03016">
    <property type="entry name" value="Exostosin_GT47"/>
    <property type="match status" value="1"/>
</dbReference>
<evidence type="ECO:0000259" key="10">
    <source>
        <dbReference type="Pfam" id="PF03016"/>
    </source>
</evidence>
<comment type="caution">
    <text evidence="12">The sequence shown here is derived from an EMBL/GenBank/DDBJ whole genome shotgun (WGS) entry which is preliminary data.</text>
</comment>
<evidence type="ECO:0000256" key="3">
    <source>
        <dbReference type="ARBA" id="ARBA00022679"/>
    </source>
</evidence>
<dbReference type="InterPro" id="IPR004263">
    <property type="entry name" value="Exostosin"/>
</dbReference>
<reference evidence="12" key="1">
    <citation type="journal article" date="2021" name="Cell">
        <title>Tracing the genetic footprints of vertebrate landing in non-teleost ray-finned fishes.</title>
        <authorList>
            <person name="Bi X."/>
            <person name="Wang K."/>
            <person name="Yang L."/>
            <person name="Pan H."/>
            <person name="Jiang H."/>
            <person name="Wei Q."/>
            <person name="Fang M."/>
            <person name="Yu H."/>
            <person name="Zhu C."/>
            <person name="Cai Y."/>
            <person name="He Y."/>
            <person name="Gan X."/>
            <person name="Zeng H."/>
            <person name="Yu D."/>
            <person name="Zhu Y."/>
            <person name="Jiang H."/>
            <person name="Qiu Q."/>
            <person name="Yang H."/>
            <person name="Zhang Y.E."/>
            <person name="Wang W."/>
            <person name="Zhu M."/>
            <person name="He S."/>
            <person name="Zhang G."/>
        </authorList>
    </citation>
    <scope>NUCLEOTIDE SEQUENCE</scope>
    <source>
        <strain evidence="12">Bchr_001</strain>
    </source>
</reference>
<proteinExistence type="inferred from homology"/>
<evidence type="ECO:0000256" key="2">
    <source>
        <dbReference type="ARBA" id="ARBA00010271"/>
    </source>
</evidence>
<evidence type="ECO:0000259" key="11">
    <source>
        <dbReference type="Pfam" id="PF09258"/>
    </source>
</evidence>
<accession>A0ABS2YTP5</accession>
<dbReference type="EMBL" id="JAAWVN010005017">
    <property type="protein sequence ID" value="MBN3289844.1"/>
    <property type="molecule type" value="Genomic_DNA"/>
</dbReference>
<keyword evidence="6 9" id="KW-1133">Transmembrane helix</keyword>
<dbReference type="PANTHER" id="PTHR48261:SF5">
    <property type="entry name" value="EXOSTOSIN GLYCOSYLTRANSFERASE 2"/>
    <property type="match status" value="1"/>
</dbReference>
<dbReference type="Proteomes" id="UP001166052">
    <property type="component" value="Unassembled WGS sequence"/>
</dbReference>
<evidence type="ECO:0000256" key="5">
    <source>
        <dbReference type="ARBA" id="ARBA00022824"/>
    </source>
</evidence>
<dbReference type="SUPFAM" id="SSF53448">
    <property type="entry name" value="Nucleotide-diphospho-sugar transferases"/>
    <property type="match status" value="1"/>
</dbReference>
<dbReference type="InterPro" id="IPR015338">
    <property type="entry name" value="GT64_dom"/>
</dbReference>
<keyword evidence="8" id="KW-1015">Disulfide bond</keyword>
<organism evidence="12 13">
    <name type="scientific">Polypterus senegalus</name>
    <name type="common">Senegal bichir</name>
    <dbReference type="NCBI Taxonomy" id="55291"/>
    <lineage>
        <taxon>Eukaryota</taxon>
        <taxon>Metazoa</taxon>
        <taxon>Chordata</taxon>
        <taxon>Craniata</taxon>
        <taxon>Vertebrata</taxon>
        <taxon>Euteleostomi</taxon>
        <taxon>Actinopterygii</taxon>
        <taxon>Polypteriformes</taxon>
        <taxon>Polypteridae</taxon>
        <taxon>Polypterus</taxon>
    </lineage>
</organism>
<keyword evidence="4 9" id="KW-0812">Transmembrane</keyword>
<feature type="non-terminal residue" evidence="12">
    <location>
        <position position="846"/>
    </location>
</feature>
<dbReference type="InterPro" id="IPR029044">
    <property type="entry name" value="Nucleotide-diphossugar_trans"/>
</dbReference>
<evidence type="ECO:0000256" key="9">
    <source>
        <dbReference type="SAM" id="Phobius"/>
    </source>
</evidence>
<feature type="domain" description="Exostosin GT47" evidence="10">
    <location>
        <begin position="101"/>
        <end position="373"/>
    </location>
</feature>
<feature type="domain" description="Glycosyl transferase 64" evidence="11">
    <location>
        <begin position="553"/>
        <end position="755"/>
    </location>
</feature>
<keyword evidence="7 9" id="KW-0472">Membrane</keyword>
<dbReference type="PANTHER" id="PTHR48261">
    <property type="entry name" value="ACETYLGLUCOSAMINYLTRANSFERASE"/>
    <property type="match status" value="1"/>
</dbReference>
<gene>
    <name evidence="12" type="primary">Ext2</name>
    <name evidence="12" type="ORF">GTO92_0008606</name>
</gene>
<dbReference type="Gene3D" id="3.90.550.10">
    <property type="entry name" value="Spore Coat Polysaccharide Biosynthesis Protein SpsA, Chain A"/>
    <property type="match status" value="1"/>
</dbReference>
<feature type="transmembrane region" description="Helical" evidence="9">
    <location>
        <begin position="24"/>
        <end position="46"/>
    </location>
</feature>
<comment type="similarity">
    <text evidence="2">Belongs to the glycosyltransferase 47 family.</text>
</comment>
<evidence type="ECO:0000256" key="4">
    <source>
        <dbReference type="ARBA" id="ARBA00022692"/>
    </source>
</evidence>
<feature type="domain" description="Glycosyl transferase 64" evidence="11">
    <location>
        <begin position="769"/>
        <end position="829"/>
    </location>
</feature>
<keyword evidence="3" id="KW-0808">Transferase</keyword>
<protein>
    <submittedName>
        <fullName evidence="12">EXT2 protein</fullName>
    </submittedName>
</protein>
<sequence length="846" mass="96168">MCASVKYSARGPALIPRMKTKHRMYYIALFSVVLLGLIATGMFQFWPHSIESSTDWSVDRHSVHDAPLVHLSASDPIPERGDLSCRMHTCFDVYRCGYNPKNRIKVYIHPLRRYVDDLGAPISSTGLSREYNELLSAISDSDFYTDDINRACLLIPSIDVLNQNSLRIRETAQALAQLPRWERGMTHLLFNMLPGGPPDYNTALDVPRDRALLAGGGFSTWTYRQGYDVSIPVYSPLSAEVDLPEKQPGPRKYFILSSQIALHMEYRTELETLKAENGEAMLILDKCTNLSEGVSSVRKRCCKGQVFDYPQILQESTFCVVLRGVRLGQAALSDVLQAGCVPVILADSYILPFSEVLDWKSKSLTAPHGRYSRFMNVFLEFYALPAWPGIFLLLFLHIEQIPTLMSCKSAFACAACGAVEPVQTGSMRVNPRQGGCGYWQTVFPPEVTVRCPARWFWEAYFRSMKNIVMTTLQIINDRIYPYAARSYEEYFLDDLTGNIIAQGRQNALRAWNLKGNGQVFISMGNGSNVTKAKWASVNSPLFLPLIPPRAPGFTAVVLTYDRIESLFRVITEISKVPSLSKLLVVWNNQNKDPPEESQWPKITVPLKVVRTTENKLSNRFFPYDEIETEAVLAIDDDIIMLTSDELQFGYEVWREFPDRLVGYPGRLHLWDHEMGKWKYESEWTNEVSMVLTGAAFYHKYFNYLYTYKMPGDIKNWVDAHMNCEDIAMNFLVANVTGKAPIKGREWDRLKNKNEMRAADVAADLNMLTLHEVLVTPRKKFKCPECTAIDGLSLDQTHMVERSECINKFATVFGTMPLKVVEHRADPVLYKDDFPEKLKSFPNIGSL</sequence>
<dbReference type="Pfam" id="PF09258">
    <property type="entry name" value="Glyco_transf_64"/>
    <property type="match status" value="2"/>
</dbReference>
<keyword evidence="13" id="KW-1185">Reference proteome</keyword>
<comment type="subcellular location">
    <subcellularLocation>
        <location evidence="1">Endoplasmic reticulum membrane</location>
        <topology evidence="1">Single-pass type II membrane protein</topology>
    </subcellularLocation>
</comment>
<evidence type="ECO:0000256" key="7">
    <source>
        <dbReference type="ARBA" id="ARBA00023136"/>
    </source>
</evidence>
<evidence type="ECO:0000313" key="12">
    <source>
        <dbReference type="EMBL" id="MBN3289844.1"/>
    </source>
</evidence>
<keyword evidence="5" id="KW-0256">Endoplasmic reticulum</keyword>